<keyword evidence="4" id="KW-1185">Reference proteome</keyword>
<dbReference type="EMBL" id="MAVT02000574">
    <property type="protein sequence ID" value="POS74806.1"/>
    <property type="molecule type" value="Genomic_DNA"/>
</dbReference>
<gene>
    <name evidence="3" type="ORF">DHEL01_v206804</name>
</gene>
<protein>
    <submittedName>
        <fullName evidence="3">Uncharacterized protein</fullName>
    </submittedName>
</protein>
<dbReference type="InParanoid" id="A0A2P5HX41"/>
<name>A0A2P5HX41_DIAHE</name>
<dbReference type="OrthoDB" id="5245530at2759"/>
<evidence type="ECO:0000256" key="2">
    <source>
        <dbReference type="SAM" id="MobiDB-lite"/>
    </source>
</evidence>
<feature type="compositionally biased region" description="Basic residues" evidence="2">
    <location>
        <begin position="9"/>
        <end position="20"/>
    </location>
</feature>
<evidence type="ECO:0000256" key="1">
    <source>
        <dbReference type="SAM" id="Coils"/>
    </source>
</evidence>
<dbReference type="AlphaFoldDB" id="A0A2P5HX41"/>
<evidence type="ECO:0000313" key="4">
    <source>
        <dbReference type="Proteomes" id="UP000094444"/>
    </source>
</evidence>
<reference evidence="3" key="1">
    <citation type="submission" date="2017-09" db="EMBL/GenBank/DDBJ databases">
        <title>Polyketide synthases of a Diaporthe helianthi virulent isolate.</title>
        <authorList>
            <person name="Baroncelli R."/>
        </authorList>
    </citation>
    <scope>NUCLEOTIDE SEQUENCE [LARGE SCALE GENOMIC DNA]</scope>
    <source>
        <strain evidence="3">7/96</strain>
    </source>
</reference>
<feature type="region of interest" description="Disordered" evidence="2">
    <location>
        <begin position="1"/>
        <end position="37"/>
    </location>
</feature>
<comment type="caution">
    <text evidence="3">The sequence shown here is derived from an EMBL/GenBank/DDBJ whole genome shotgun (WGS) entry which is preliminary data.</text>
</comment>
<accession>A0A2P5HX41</accession>
<feature type="coiled-coil region" evidence="1">
    <location>
        <begin position="56"/>
        <end position="83"/>
    </location>
</feature>
<sequence>MCSSSTLSHVRRPKLLRNSRQKPWTIHSSPGRKKKAQRFWAPEAAADFLVEEFDKLQRFDKRVTEAEKKLANAQTAKQILHHQNIVLRDMDARQKQWEECERLVQFQSVPIIPMEEAEQKWKHAIESNGAQFQRYMDRTQELATAHPEILTEDFSIDMKLLESIDMKLLKSIDKKAWESLQSTKNWWTHANYKLRKSFEPLVAAQDAVYGPIRCKADLHPRLARMHKIGGFETWFWYIFPGYSQLHQDLRKEFSNPDQKTWSTRGPWNDDDVVLSGWFQEEVTVLGETRLEWRMASEVQPAAVANPEELSGNHDEVLFEIETPSNEFFDNHDDNPLGMEPNDCSSQDDLLFGNDTDMESCVFSNVHS</sequence>
<proteinExistence type="predicted"/>
<keyword evidence="1" id="KW-0175">Coiled coil</keyword>
<dbReference type="Proteomes" id="UP000094444">
    <property type="component" value="Unassembled WGS sequence"/>
</dbReference>
<evidence type="ECO:0000313" key="3">
    <source>
        <dbReference type="EMBL" id="POS74806.1"/>
    </source>
</evidence>
<organism evidence="3 4">
    <name type="scientific">Diaporthe helianthi</name>
    <dbReference type="NCBI Taxonomy" id="158607"/>
    <lineage>
        <taxon>Eukaryota</taxon>
        <taxon>Fungi</taxon>
        <taxon>Dikarya</taxon>
        <taxon>Ascomycota</taxon>
        <taxon>Pezizomycotina</taxon>
        <taxon>Sordariomycetes</taxon>
        <taxon>Sordariomycetidae</taxon>
        <taxon>Diaporthales</taxon>
        <taxon>Diaporthaceae</taxon>
        <taxon>Diaporthe</taxon>
    </lineage>
</organism>